<comment type="caution">
    <text evidence="3">The sequence shown here is derived from an EMBL/GenBank/DDBJ whole genome shotgun (WGS) entry which is preliminary data.</text>
</comment>
<accession>A0A4Z0P7R8</accession>
<dbReference type="AlphaFoldDB" id="A0A4Z0P7R8"/>
<evidence type="ECO:0000313" key="3">
    <source>
        <dbReference type="EMBL" id="TGE08040.1"/>
    </source>
</evidence>
<name>A0A4Z0P7R8_9BACT</name>
<evidence type="ECO:0000313" key="4">
    <source>
        <dbReference type="Proteomes" id="UP000298337"/>
    </source>
</evidence>
<dbReference type="PANTHER" id="PTHR34216:SF7">
    <property type="entry name" value="POLY-BETA-1,6-N-ACETYL-D-GLUCOSAMINE N-DEACETYLASE"/>
    <property type="match status" value="1"/>
</dbReference>
<keyword evidence="4" id="KW-1185">Reference proteome</keyword>
<dbReference type="EMBL" id="SRLA01000002">
    <property type="protein sequence ID" value="TGE08040.1"/>
    <property type="molecule type" value="Genomic_DNA"/>
</dbReference>
<dbReference type="PANTHER" id="PTHR34216">
    <property type="match status" value="1"/>
</dbReference>
<dbReference type="InterPro" id="IPR051398">
    <property type="entry name" value="Polysacch_Deacetylase"/>
</dbReference>
<dbReference type="Proteomes" id="UP000298337">
    <property type="component" value="Unassembled WGS sequence"/>
</dbReference>
<keyword evidence="1" id="KW-0732">Signal</keyword>
<evidence type="ECO:0000256" key="1">
    <source>
        <dbReference type="ARBA" id="ARBA00022729"/>
    </source>
</evidence>
<reference evidence="3 4" key="1">
    <citation type="submission" date="2019-04" db="EMBL/GenBank/DDBJ databases">
        <authorList>
            <person name="Feng G."/>
            <person name="Zhang J."/>
            <person name="Zhu H."/>
        </authorList>
    </citation>
    <scope>NUCLEOTIDE SEQUENCE [LARGE SCALE GENOMIC DNA]</scope>
    <source>
        <strain evidence="3 4">92R-1</strain>
    </source>
</reference>
<dbReference type="Pfam" id="PF01522">
    <property type="entry name" value="Polysacc_deac_1"/>
    <property type="match status" value="2"/>
</dbReference>
<dbReference type="Gene3D" id="3.20.20.370">
    <property type="entry name" value="Glycoside hydrolase/deacetylase"/>
    <property type="match status" value="1"/>
</dbReference>
<dbReference type="InterPro" id="IPR002509">
    <property type="entry name" value="NODB_dom"/>
</dbReference>
<dbReference type="RefSeq" id="WP_135433685.1">
    <property type="nucleotide sequence ID" value="NZ_SRLA01000002.1"/>
</dbReference>
<dbReference type="CDD" id="cd10918">
    <property type="entry name" value="CE4_NodB_like_5s_6s"/>
    <property type="match status" value="1"/>
</dbReference>
<protein>
    <recommendedName>
        <fullName evidence="2">NodB homology domain-containing protein</fullName>
    </recommendedName>
</protein>
<feature type="domain" description="NodB homology" evidence="2">
    <location>
        <begin position="73"/>
        <end position="339"/>
    </location>
</feature>
<evidence type="ECO:0000259" key="2">
    <source>
        <dbReference type="PROSITE" id="PS51677"/>
    </source>
</evidence>
<proteinExistence type="predicted"/>
<dbReference type="GO" id="GO:0016810">
    <property type="term" value="F:hydrolase activity, acting on carbon-nitrogen (but not peptide) bonds"/>
    <property type="evidence" value="ECO:0007669"/>
    <property type="project" value="InterPro"/>
</dbReference>
<gene>
    <name evidence="3" type="ORF">EU556_09885</name>
</gene>
<dbReference type="InterPro" id="IPR011330">
    <property type="entry name" value="Glyco_hydro/deAcase_b/a-brl"/>
</dbReference>
<dbReference type="PROSITE" id="PS51677">
    <property type="entry name" value="NODB"/>
    <property type="match status" value="1"/>
</dbReference>
<sequence>MIPRLINKIKRIVTPRAAVLMYHRIGHTESDIWQLSVAPNFFKRQLQFLRSNYNVISLDTLLQQHKTNRIQRGSIAITFDDGYIDNYIIALPLLAKYNLPATFFVPTQTVDSPEEFWWDELEYILLHTPKLPQLFTALSTSHLLEFDLENEAILTMEVKQRHRAWVGTQSPTTRRAALYLAVWQEFKKMAAAERGEAMSSLRSWAGLVQPLARLEYTTGSYQQVIQADASGLVTIGGHTVTHPALSGLSMTEQYAEVGEGKSSLEQKLGKPIQHFAYPYGDQSAMTQAAVKNLGFQAAFTTHPATITAASETFALGRFQVNNWATDEFAARLATWLKYK</sequence>
<dbReference type="OrthoDB" id="9778320at2"/>
<dbReference type="SUPFAM" id="SSF88713">
    <property type="entry name" value="Glycoside hydrolase/deacetylase"/>
    <property type="match status" value="1"/>
</dbReference>
<organism evidence="3 4">
    <name type="scientific">Hymenobacter fodinae</name>
    <dbReference type="NCBI Taxonomy" id="2510796"/>
    <lineage>
        <taxon>Bacteria</taxon>
        <taxon>Pseudomonadati</taxon>
        <taxon>Bacteroidota</taxon>
        <taxon>Cytophagia</taxon>
        <taxon>Cytophagales</taxon>
        <taxon>Hymenobacteraceae</taxon>
        <taxon>Hymenobacter</taxon>
    </lineage>
</organism>
<dbReference type="GO" id="GO:0005975">
    <property type="term" value="P:carbohydrate metabolic process"/>
    <property type="evidence" value="ECO:0007669"/>
    <property type="project" value="InterPro"/>
</dbReference>